<name>A0A8S9FNU3_BRACR</name>
<organism evidence="2">
    <name type="scientific">Brassica cretica</name>
    <name type="common">Mustard</name>
    <dbReference type="NCBI Taxonomy" id="69181"/>
    <lineage>
        <taxon>Eukaryota</taxon>
        <taxon>Viridiplantae</taxon>
        <taxon>Streptophyta</taxon>
        <taxon>Embryophyta</taxon>
        <taxon>Tracheophyta</taxon>
        <taxon>Spermatophyta</taxon>
        <taxon>Magnoliopsida</taxon>
        <taxon>eudicotyledons</taxon>
        <taxon>Gunneridae</taxon>
        <taxon>Pentapetalae</taxon>
        <taxon>rosids</taxon>
        <taxon>malvids</taxon>
        <taxon>Brassicales</taxon>
        <taxon>Brassicaceae</taxon>
        <taxon>Brassiceae</taxon>
        <taxon>Brassica</taxon>
    </lineage>
</organism>
<accession>A0A8S9FNU3</accession>
<reference evidence="2" key="1">
    <citation type="submission" date="2019-12" db="EMBL/GenBank/DDBJ databases">
        <title>Genome sequencing and annotation of Brassica cretica.</title>
        <authorList>
            <person name="Studholme D.J."/>
            <person name="Sarris P.F."/>
        </authorList>
    </citation>
    <scope>NUCLEOTIDE SEQUENCE</scope>
    <source>
        <strain evidence="3">PFS-001/15</strain>
        <strain evidence="2">PFS-102/07</strain>
        <tissue evidence="2">Leaf</tissue>
    </source>
</reference>
<dbReference type="EMBL" id="QGKW02001988">
    <property type="protein sequence ID" value="KAF2552889.1"/>
    <property type="molecule type" value="Genomic_DNA"/>
</dbReference>
<evidence type="ECO:0000256" key="1">
    <source>
        <dbReference type="SAM" id="MobiDB-lite"/>
    </source>
</evidence>
<protein>
    <submittedName>
        <fullName evidence="2">Uncharacterized protein</fullName>
    </submittedName>
</protein>
<sequence>MIVRGWDPGIVTGFWFDLDVTGYDSGGRKQELKLVQVGILLGFKKGISRSLRKLKISSERRLTPIFIKTGHEGYLSDYAFSIFVLFSQEIDQINQGSGLNEIGSLWYSWKLGSKCFNTHQSGFIGKAFEAPDSRWVKVAERGHRRPSNYQGYHKGEGEGSRYKSTRREDGRQGALEAGTGVQETHVRSVAGQQRVDHAQRTPHKNMREDGEIKNSGEEETLLPSLEFQLELAKTQAEGSEVIGEPTDEDKGLQMLRGMVEHQNDHVDDFDMEMDAINATLEESGVDMEDEGEFQTHSEEEAEQAEHASRVQEEKSRTQGEEELVPGDDGLEKGMGAGELALRQGSRKRLFKPSLNTAGSNKMRMASALVSPRRKAAAKDGTRHGDGSKLPEIKGPSNPKPTNLKF</sequence>
<evidence type="ECO:0000313" key="2">
    <source>
        <dbReference type="EMBL" id="KAF2534127.1"/>
    </source>
</evidence>
<dbReference type="AlphaFoldDB" id="A0A8S9FNU3"/>
<feature type="region of interest" description="Disordered" evidence="1">
    <location>
        <begin position="139"/>
        <end position="210"/>
    </location>
</feature>
<feature type="compositionally biased region" description="Basic and acidic residues" evidence="1">
    <location>
        <begin position="194"/>
        <end position="210"/>
    </location>
</feature>
<feature type="compositionally biased region" description="Basic and acidic residues" evidence="1">
    <location>
        <begin position="376"/>
        <end position="391"/>
    </location>
</feature>
<evidence type="ECO:0000313" key="3">
    <source>
        <dbReference type="EMBL" id="KAF2552889.1"/>
    </source>
</evidence>
<feature type="compositionally biased region" description="Basic and acidic residues" evidence="1">
    <location>
        <begin position="153"/>
        <end position="171"/>
    </location>
</feature>
<comment type="caution">
    <text evidence="2">The sequence shown here is derived from an EMBL/GenBank/DDBJ whole genome shotgun (WGS) entry which is preliminary data.</text>
</comment>
<dbReference type="EMBL" id="QGKY02002305">
    <property type="protein sequence ID" value="KAF2534127.1"/>
    <property type="molecule type" value="Genomic_DNA"/>
</dbReference>
<proteinExistence type="predicted"/>
<dbReference type="Proteomes" id="UP000712281">
    <property type="component" value="Unassembled WGS sequence"/>
</dbReference>
<feature type="region of interest" description="Disordered" evidence="1">
    <location>
        <begin position="286"/>
        <end position="405"/>
    </location>
</feature>
<gene>
    <name evidence="3" type="ORF">F2Q68_00035177</name>
    <name evidence="2" type="ORF">F2Q70_00029733</name>
</gene>
<feature type="compositionally biased region" description="Basic and acidic residues" evidence="1">
    <location>
        <begin position="293"/>
        <end position="319"/>
    </location>
</feature>